<reference evidence="1 2" key="1">
    <citation type="journal article" date="2013" name="Int. J. Syst. Evol. Microbiol.">
        <title>Ilumatobacter nonamiense sp. nov. and Ilumatobacter coccineum sp. nov., isolated from seashore sand.</title>
        <authorList>
            <person name="Matsumoto A."/>
            <person name="Kasai H."/>
            <person name="Matsuo Y."/>
            <person name="Shizuri Y."/>
            <person name="Ichikawa N."/>
            <person name="Fujita N."/>
            <person name="Omura S."/>
            <person name="Takahashi Y."/>
        </authorList>
    </citation>
    <scope>NUCLEOTIDE SEQUENCE [LARGE SCALE GENOMIC DNA]</scope>
    <source>
        <strain evidence="2">NBRC 103263 / KCTC 29153 / YM16-304</strain>
    </source>
</reference>
<dbReference type="KEGG" id="aym:YM304_13770"/>
<protein>
    <submittedName>
        <fullName evidence="1">Uncharacterized protein</fullName>
    </submittedName>
</protein>
<organism evidence="1 2">
    <name type="scientific">Ilumatobacter coccineus (strain NBRC 103263 / KCTC 29153 / YM16-304)</name>
    <dbReference type="NCBI Taxonomy" id="1313172"/>
    <lineage>
        <taxon>Bacteria</taxon>
        <taxon>Bacillati</taxon>
        <taxon>Actinomycetota</taxon>
        <taxon>Acidimicrobiia</taxon>
        <taxon>Acidimicrobiales</taxon>
        <taxon>Ilumatobacteraceae</taxon>
        <taxon>Ilumatobacter</taxon>
    </lineage>
</organism>
<dbReference type="AlphaFoldDB" id="A0A6C7E530"/>
<proteinExistence type="predicted"/>
<name>A0A6C7E530_ILUCY</name>
<sequence length="169" mass="18728">MFAMKPERVREWVASEFPGDTFETHLNASLNSPQYSAPGSHTISSGDFGDSGRAAFIESLELDPDKQVGFMVTHTVYALTDRRLCIATTGGLRPRPKELLHAGPREGLTVHWYDGRAEAGNQFRHFVFVFADGAWRGDRTGIKILGRTPKANLAHRFIEALGPAAFEVR</sequence>
<accession>A0A6C7E530</accession>
<gene>
    <name evidence="1" type="ORF">YM304_13770</name>
</gene>
<evidence type="ECO:0000313" key="2">
    <source>
        <dbReference type="Proteomes" id="UP000011863"/>
    </source>
</evidence>
<dbReference type="EMBL" id="AP012057">
    <property type="protein sequence ID" value="BAN01691.1"/>
    <property type="molecule type" value="Genomic_DNA"/>
</dbReference>
<keyword evidence="2" id="KW-1185">Reference proteome</keyword>
<evidence type="ECO:0000313" key="1">
    <source>
        <dbReference type="EMBL" id="BAN01691.1"/>
    </source>
</evidence>
<dbReference type="Proteomes" id="UP000011863">
    <property type="component" value="Chromosome"/>
</dbReference>